<dbReference type="AlphaFoldDB" id="A0A1L9RID5"/>
<organism evidence="3 4">
    <name type="scientific">Aspergillus wentii DTO 134E9</name>
    <dbReference type="NCBI Taxonomy" id="1073089"/>
    <lineage>
        <taxon>Eukaryota</taxon>
        <taxon>Fungi</taxon>
        <taxon>Dikarya</taxon>
        <taxon>Ascomycota</taxon>
        <taxon>Pezizomycotina</taxon>
        <taxon>Eurotiomycetes</taxon>
        <taxon>Eurotiomycetidae</taxon>
        <taxon>Eurotiales</taxon>
        <taxon>Aspergillaceae</taxon>
        <taxon>Aspergillus</taxon>
        <taxon>Aspergillus subgen. Cremei</taxon>
    </lineage>
</organism>
<proteinExistence type="predicted"/>
<dbReference type="SUPFAM" id="SSF56112">
    <property type="entry name" value="Protein kinase-like (PK-like)"/>
    <property type="match status" value="1"/>
</dbReference>
<accession>A0A1L9RID5</accession>
<dbReference type="Proteomes" id="UP000184383">
    <property type="component" value="Unassembled WGS sequence"/>
</dbReference>
<reference evidence="4" key="1">
    <citation type="journal article" date="2017" name="Genome Biol.">
        <title>Comparative genomics reveals high biological diversity and specific adaptations in the industrially and medically important fungal genus Aspergillus.</title>
        <authorList>
            <person name="de Vries R.P."/>
            <person name="Riley R."/>
            <person name="Wiebenga A."/>
            <person name="Aguilar-Osorio G."/>
            <person name="Amillis S."/>
            <person name="Uchima C.A."/>
            <person name="Anderluh G."/>
            <person name="Asadollahi M."/>
            <person name="Askin M."/>
            <person name="Barry K."/>
            <person name="Battaglia E."/>
            <person name="Bayram O."/>
            <person name="Benocci T."/>
            <person name="Braus-Stromeyer S.A."/>
            <person name="Caldana C."/>
            <person name="Canovas D."/>
            <person name="Cerqueira G.C."/>
            <person name="Chen F."/>
            <person name="Chen W."/>
            <person name="Choi C."/>
            <person name="Clum A."/>
            <person name="Dos Santos R.A."/>
            <person name="Damasio A.R."/>
            <person name="Diallinas G."/>
            <person name="Emri T."/>
            <person name="Fekete E."/>
            <person name="Flipphi M."/>
            <person name="Freyberg S."/>
            <person name="Gallo A."/>
            <person name="Gournas C."/>
            <person name="Habgood R."/>
            <person name="Hainaut M."/>
            <person name="Harispe M.L."/>
            <person name="Henrissat B."/>
            <person name="Hilden K.S."/>
            <person name="Hope R."/>
            <person name="Hossain A."/>
            <person name="Karabika E."/>
            <person name="Karaffa L."/>
            <person name="Karanyi Z."/>
            <person name="Krasevec N."/>
            <person name="Kuo A."/>
            <person name="Kusch H."/>
            <person name="LaButti K."/>
            <person name="Lagendijk E.L."/>
            <person name="Lapidus A."/>
            <person name="Levasseur A."/>
            <person name="Lindquist E."/>
            <person name="Lipzen A."/>
            <person name="Logrieco A.F."/>
            <person name="MacCabe A."/>
            <person name="Maekelae M.R."/>
            <person name="Malavazi I."/>
            <person name="Melin P."/>
            <person name="Meyer V."/>
            <person name="Mielnichuk N."/>
            <person name="Miskei M."/>
            <person name="Molnar A.P."/>
            <person name="Mule G."/>
            <person name="Ngan C.Y."/>
            <person name="Orejas M."/>
            <person name="Orosz E."/>
            <person name="Ouedraogo J.P."/>
            <person name="Overkamp K.M."/>
            <person name="Park H.-S."/>
            <person name="Perrone G."/>
            <person name="Piumi F."/>
            <person name="Punt P.J."/>
            <person name="Ram A.F."/>
            <person name="Ramon A."/>
            <person name="Rauscher S."/>
            <person name="Record E."/>
            <person name="Riano-Pachon D.M."/>
            <person name="Robert V."/>
            <person name="Roehrig J."/>
            <person name="Ruller R."/>
            <person name="Salamov A."/>
            <person name="Salih N.S."/>
            <person name="Samson R.A."/>
            <person name="Sandor E."/>
            <person name="Sanguinetti M."/>
            <person name="Schuetze T."/>
            <person name="Sepcic K."/>
            <person name="Shelest E."/>
            <person name="Sherlock G."/>
            <person name="Sophianopoulou V."/>
            <person name="Squina F.M."/>
            <person name="Sun H."/>
            <person name="Susca A."/>
            <person name="Todd R.B."/>
            <person name="Tsang A."/>
            <person name="Unkles S.E."/>
            <person name="van de Wiele N."/>
            <person name="van Rossen-Uffink D."/>
            <person name="Oliveira J.V."/>
            <person name="Vesth T.C."/>
            <person name="Visser J."/>
            <person name="Yu J.-H."/>
            <person name="Zhou M."/>
            <person name="Andersen M.R."/>
            <person name="Archer D.B."/>
            <person name="Baker S.E."/>
            <person name="Benoit I."/>
            <person name="Brakhage A.A."/>
            <person name="Braus G.H."/>
            <person name="Fischer R."/>
            <person name="Frisvad J.C."/>
            <person name="Goldman G.H."/>
            <person name="Houbraken J."/>
            <person name="Oakley B."/>
            <person name="Pocsi I."/>
            <person name="Scazzocchio C."/>
            <person name="Seiboth B."/>
            <person name="vanKuyk P.A."/>
            <person name="Wortman J."/>
            <person name="Dyer P.S."/>
            <person name="Grigoriev I.V."/>
        </authorList>
    </citation>
    <scope>NUCLEOTIDE SEQUENCE [LARGE SCALE GENOMIC DNA]</scope>
    <source>
        <strain evidence="4">DTO 134E9</strain>
    </source>
</reference>
<name>A0A1L9RID5_ASPWE</name>
<dbReference type="PROSITE" id="PS50011">
    <property type="entry name" value="PROTEIN_KINASE_DOM"/>
    <property type="match status" value="1"/>
</dbReference>
<gene>
    <name evidence="3" type="ORF">ASPWEDRAFT_739380</name>
</gene>
<dbReference type="GeneID" id="63755261"/>
<feature type="binding site" evidence="1">
    <location>
        <position position="113"/>
    </location>
    <ligand>
        <name>ATP</name>
        <dbReference type="ChEBI" id="CHEBI:30616"/>
    </ligand>
</feature>
<keyword evidence="1" id="KW-0547">Nucleotide-binding</keyword>
<dbReference type="EMBL" id="KV878212">
    <property type="protein sequence ID" value="OJJ34689.1"/>
    <property type="molecule type" value="Genomic_DNA"/>
</dbReference>
<dbReference type="PROSITE" id="PS00107">
    <property type="entry name" value="PROTEIN_KINASE_ATP"/>
    <property type="match status" value="1"/>
</dbReference>
<evidence type="ECO:0000259" key="2">
    <source>
        <dbReference type="PROSITE" id="PS50011"/>
    </source>
</evidence>
<keyword evidence="1" id="KW-0067">ATP-binding</keyword>
<feature type="domain" description="Protein kinase" evidence="2">
    <location>
        <begin position="77"/>
        <end position="322"/>
    </location>
</feature>
<dbReference type="InterPro" id="IPR000719">
    <property type="entry name" value="Prot_kinase_dom"/>
</dbReference>
<evidence type="ECO:0000313" key="4">
    <source>
        <dbReference type="Proteomes" id="UP000184383"/>
    </source>
</evidence>
<dbReference type="OrthoDB" id="4267316at2759"/>
<evidence type="ECO:0000313" key="3">
    <source>
        <dbReference type="EMBL" id="OJJ34689.1"/>
    </source>
</evidence>
<sequence>MDIPSTELPKPPVPYLKGWRFTVQSYIPPPPTPVTRGCCRNFKAGREERSQLSPIERCLRNPPLSGKIGSDTLQLQVIDQLRVGDGSNAQVFTVQVVTSTPGLALPDQKMVAKVYDPLYFNDEEGYANPFLCTNEHYTHEVAAYKLLTDLQGESIPRFYGSYSLDIPVEDIPVDGLGSRTVRLILVEHIPGITMRDADPKDFSQTARQELMKSIIDFDTLIFHQADIVNRDNSPRNVIMHPDGRLIHIDFANTSFNRGRDPNRSYKTPGFFGQYISPLLRWTDKTLAWDFLDWIDWDWTLWVEAEYAHTADTITPEMRQRMW</sequence>
<dbReference type="InterPro" id="IPR017441">
    <property type="entry name" value="Protein_kinase_ATP_BS"/>
</dbReference>
<dbReference type="RefSeq" id="XP_040688365.1">
    <property type="nucleotide sequence ID" value="XM_040839413.1"/>
</dbReference>
<dbReference type="GO" id="GO:0005524">
    <property type="term" value="F:ATP binding"/>
    <property type="evidence" value="ECO:0007669"/>
    <property type="project" value="UniProtKB-UniRule"/>
</dbReference>
<evidence type="ECO:0000256" key="1">
    <source>
        <dbReference type="PROSITE-ProRule" id="PRU10141"/>
    </source>
</evidence>
<dbReference type="GO" id="GO:0004672">
    <property type="term" value="F:protein kinase activity"/>
    <property type="evidence" value="ECO:0007669"/>
    <property type="project" value="InterPro"/>
</dbReference>
<keyword evidence="4" id="KW-1185">Reference proteome</keyword>
<dbReference type="InterPro" id="IPR011009">
    <property type="entry name" value="Kinase-like_dom_sf"/>
</dbReference>
<protein>
    <recommendedName>
        <fullName evidence="2">Protein kinase domain-containing protein</fullName>
    </recommendedName>
</protein>
<dbReference type="VEuPathDB" id="FungiDB:ASPWEDRAFT_739380"/>